<reference evidence="3" key="1">
    <citation type="journal article" date="2019" name="Int. J. Syst. Evol. Microbiol.">
        <title>The Global Catalogue of Microorganisms (GCM) 10K type strain sequencing project: providing services to taxonomists for standard genome sequencing and annotation.</title>
        <authorList>
            <consortium name="The Broad Institute Genomics Platform"/>
            <consortium name="The Broad Institute Genome Sequencing Center for Infectious Disease"/>
            <person name="Wu L."/>
            <person name="Ma J."/>
        </authorList>
    </citation>
    <scope>NUCLEOTIDE SEQUENCE [LARGE SCALE GENOMIC DNA]</scope>
    <source>
        <strain evidence="3">JCM 17633</strain>
    </source>
</reference>
<proteinExistence type="predicted"/>
<dbReference type="EMBL" id="BAABCB010000002">
    <property type="protein sequence ID" value="GAA4240656.1"/>
    <property type="molecule type" value="Genomic_DNA"/>
</dbReference>
<sequence>MMTFFNNIDIEVYHKKLIYLNTHIMKASYLFYILVTAVLFFSCDRKQTNENAEFNFKSENYSENNNQQQKSISNRLKPHKIMSPQFGMPFGIIPIPQSWNKKDQNPENILFESANGVKVYNEQYISFRYYNDPQKNQFAQQNGSKVQPLKPLERLINEDFIPNLKKKGITLVKQYPLPQLAQSDKRIDSYMFKATPENKQYQCMVTEWKDDKGNLSIGIIRYFVTQYTSIGGIDWGYTINTMEAPQNVYHKAKQDVIYALVNLQINPQWVKTNNEYYSKMSERSNAGHRARMAAIEATGRAIRQNAKAYSDMADSSHESWKRRSAMSDRGHAATIDGIWERRNMTDESGNIYKIDGYNNNVWINGNNEYIGDDNPNHNPNINTDTNSQNWERLQNLNKSDD</sequence>
<gene>
    <name evidence="2" type="ORF">GCM10022292_04080</name>
</gene>
<keyword evidence="1" id="KW-0472">Membrane</keyword>
<keyword evidence="1" id="KW-0812">Transmembrane</keyword>
<name>A0ABP8CLC4_9FLAO</name>
<protein>
    <submittedName>
        <fullName evidence="2">Uncharacterized protein</fullName>
    </submittedName>
</protein>
<feature type="transmembrane region" description="Helical" evidence="1">
    <location>
        <begin position="24"/>
        <end position="42"/>
    </location>
</feature>
<evidence type="ECO:0000313" key="2">
    <source>
        <dbReference type="EMBL" id="GAA4240656.1"/>
    </source>
</evidence>
<accession>A0ABP8CLC4</accession>
<keyword evidence="3" id="KW-1185">Reference proteome</keyword>
<comment type="caution">
    <text evidence="2">The sequence shown here is derived from an EMBL/GenBank/DDBJ whole genome shotgun (WGS) entry which is preliminary data.</text>
</comment>
<evidence type="ECO:0000313" key="3">
    <source>
        <dbReference type="Proteomes" id="UP001501682"/>
    </source>
</evidence>
<dbReference type="Proteomes" id="UP001501682">
    <property type="component" value="Unassembled WGS sequence"/>
</dbReference>
<evidence type="ECO:0000256" key="1">
    <source>
        <dbReference type="SAM" id="Phobius"/>
    </source>
</evidence>
<keyword evidence="1" id="KW-1133">Transmembrane helix</keyword>
<organism evidence="2 3">
    <name type="scientific">Winogradskyella damuponensis</name>
    <dbReference type="NCBI Taxonomy" id="943939"/>
    <lineage>
        <taxon>Bacteria</taxon>
        <taxon>Pseudomonadati</taxon>
        <taxon>Bacteroidota</taxon>
        <taxon>Flavobacteriia</taxon>
        <taxon>Flavobacteriales</taxon>
        <taxon>Flavobacteriaceae</taxon>
        <taxon>Winogradskyella</taxon>
    </lineage>
</organism>